<evidence type="ECO:0000313" key="3">
    <source>
        <dbReference type="Proteomes" id="UP000464186"/>
    </source>
</evidence>
<sequence>MDGISPHVEPLDKEPSDAAAPATEAPKRELLDAVRAALRERADPVRAAGAQAYMKSTLPSLGVRVPEVRRLALAAAAAHPLTSAGGLRATVLELWRGSTVREERYAAIDLTSLRLVARDQLMLPVYEEIIRTGAWWDFVDGVSHRIGGLLQAHRPVMTELLLAWSRDQDFWIRRSAITSQLKAKARTDQDLLRAVIEPNLADPEFFIRKAIGWALREYAKSDPEWVRNFVVDKGTRLSPLSRKEALRHLDQGTTPGVTGAG</sequence>
<feature type="region of interest" description="Disordered" evidence="1">
    <location>
        <begin position="1"/>
        <end position="26"/>
    </location>
</feature>
<dbReference type="KEGG" id="psey:GU243_06200"/>
<dbReference type="Proteomes" id="UP000464186">
    <property type="component" value="Chromosome"/>
</dbReference>
<proteinExistence type="predicted"/>
<dbReference type="AlphaFoldDB" id="A0A6P1NK36"/>
<name>A0A6P1NK36_9MICC</name>
<gene>
    <name evidence="2" type="ORF">GU243_06200</name>
</gene>
<reference evidence="2 3" key="1">
    <citation type="submission" date="2020-01" db="EMBL/GenBank/DDBJ databases">
        <title>Pseudarthrobacter psychrotolerans sp. nov., isolated from antarctic soil.</title>
        <authorList>
            <person name="Shin Y."/>
            <person name="Park W."/>
        </authorList>
    </citation>
    <scope>NUCLEOTIDE SEQUENCE [LARGE SCALE GENOMIC DNA]</scope>
    <source>
        <strain evidence="2 3">YJ56</strain>
    </source>
</reference>
<accession>A0A6P1NK36</accession>
<dbReference type="PANTHER" id="PTHR34070">
    <property type="entry name" value="ARMADILLO-TYPE FOLD"/>
    <property type="match status" value="1"/>
</dbReference>
<dbReference type="EMBL" id="CP047898">
    <property type="protein sequence ID" value="QHK19403.1"/>
    <property type="molecule type" value="Genomic_DNA"/>
</dbReference>
<organism evidence="2 3">
    <name type="scientific">Pseudarthrobacter psychrotolerans</name>
    <dbReference type="NCBI Taxonomy" id="2697569"/>
    <lineage>
        <taxon>Bacteria</taxon>
        <taxon>Bacillati</taxon>
        <taxon>Actinomycetota</taxon>
        <taxon>Actinomycetes</taxon>
        <taxon>Micrococcales</taxon>
        <taxon>Micrococcaceae</taxon>
        <taxon>Pseudarthrobacter</taxon>
    </lineage>
</organism>
<evidence type="ECO:0000313" key="2">
    <source>
        <dbReference type="EMBL" id="QHK19403.1"/>
    </source>
</evidence>
<dbReference type="CDD" id="cd07064">
    <property type="entry name" value="AlkD_like_1"/>
    <property type="match status" value="1"/>
</dbReference>
<protein>
    <submittedName>
        <fullName evidence="2">DNA alkylation repair protein</fullName>
    </submittedName>
</protein>
<dbReference type="PANTHER" id="PTHR34070:SF1">
    <property type="entry name" value="DNA ALKYLATION REPAIR PROTEIN"/>
    <property type="match status" value="1"/>
</dbReference>
<dbReference type="Gene3D" id="1.25.10.90">
    <property type="match status" value="1"/>
</dbReference>
<keyword evidence="3" id="KW-1185">Reference proteome</keyword>
<dbReference type="InterPro" id="IPR016024">
    <property type="entry name" value="ARM-type_fold"/>
</dbReference>
<dbReference type="SUPFAM" id="SSF48371">
    <property type="entry name" value="ARM repeat"/>
    <property type="match status" value="1"/>
</dbReference>
<dbReference type="Pfam" id="PF08713">
    <property type="entry name" value="DNA_alkylation"/>
    <property type="match status" value="1"/>
</dbReference>
<dbReference type="InterPro" id="IPR014825">
    <property type="entry name" value="DNA_alkylation"/>
</dbReference>
<evidence type="ECO:0000256" key="1">
    <source>
        <dbReference type="SAM" id="MobiDB-lite"/>
    </source>
</evidence>